<evidence type="ECO:0000313" key="1">
    <source>
        <dbReference type="EMBL" id="QYW02233.1"/>
    </source>
</evidence>
<accession>A0AAE8BLP2</accession>
<protein>
    <submittedName>
        <fullName evidence="1">Uncharacterized protein</fullName>
    </submittedName>
</protein>
<keyword evidence="2" id="KW-1185">Reference proteome</keyword>
<organism evidence="1 2">
    <name type="scientific">Stenotrophomonas phage Philippe</name>
    <dbReference type="NCBI Taxonomy" id="2859655"/>
    <lineage>
        <taxon>Viruses</taxon>
        <taxon>Duplodnaviria</taxon>
        <taxon>Heunggongvirae</taxon>
        <taxon>Uroviricota</taxon>
        <taxon>Caudoviricetes</taxon>
        <taxon>Schitoviridae</taxon>
        <taxon>Philippevirus</taxon>
        <taxon>Philippevirus philippe</taxon>
    </lineage>
</organism>
<reference evidence="1" key="1">
    <citation type="submission" date="2021-06" db="EMBL/GenBank/DDBJ databases">
        <title>Complete genome sequence of Stenotrophomonas maltophilia phage Philippe.</title>
        <authorList>
            <person name="Vallavanatt I."/>
            <person name="Bartz M."/>
            <person name="Clark J."/>
            <person name="Burrowes B."/>
            <person name="Liu M."/>
            <person name="Gill J."/>
        </authorList>
    </citation>
    <scope>NUCLEOTIDE SEQUENCE</scope>
</reference>
<name>A0AAE8BLP2_9CAUD</name>
<dbReference type="EMBL" id="MZ326861">
    <property type="protein sequence ID" value="QYW02233.1"/>
    <property type="molecule type" value="Genomic_DNA"/>
</dbReference>
<evidence type="ECO:0000313" key="2">
    <source>
        <dbReference type="Proteomes" id="UP000827261"/>
    </source>
</evidence>
<dbReference type="Proteomes" id="UP000827261">
    <property type="component" value="Segment"/>
</dbReference>
<proteinExistence type="predicted"/>
<sequence>MSDIDPSILGFFPNGNPIRETPAGHISTAAFIHCEYCNKAIKSNGGPSYGSICIECVPKEGAILMREAYSGESISDVFRHVEEAFDARMTPQFGLIPQDEHGFQKGAFTVVIKWVPGD</sequence>
<gene>
    <name evidence="1" type="ORF">CPT_Philippe_034</name>
</gene>